<proteinExistence type="predicted"/>
<dbReference type="Pfam" id="PF13966">
    <property type="entry name" value="zf-RVT"/>
    <property type="match status" value="1"/>
</dbReference>
<name>A0AAV2GH04_9ROSI</name>
<feature type="domain" description="Reverse transcriptase zinc-binding" evidence="1">
    <location>
        <begin position="307"/>
        <end position="374"/>
    </location>
</feature>
<keyword evidence="3" id="KW-1185">Reference proteome</keyword>
<organism evidence="2 3">
    <name type="scientific">Linum trigynum</name>
    <dbReference type="NCBI Taxonomy" id="586398"/>
    <lineage>
        <taxon>Eukaryota</taxon>
        <taxon>Viridiplantae</taxon>
        <taxon>Streptophyta</taxon>
        <taxon>Embryophyta</taxon>
        <taxon>Tracheophyta</taxon>
        <taxon>Spermatophyta</taxon>
        <taxon>Magnoliopsida</taxon>
        <taxon>eudicotyledons</taxon>
        <taxon>Gunneridae</taxon>
        <taxon>Pentapetalae</taxon>
        <taxon>rosids</taxon>
        <taxon>fabids</taxon>
        <taxon>Malpighiales</taxon>
        <taxon>Linaceae</taxon>
        <taxon>Linum</taxon>
    </lineage>
</organism>
<protein>
    <recommendedName>
        <fullName evidence="1">Reverse transcriptase zinc-binding domain-containing protein</fullName>
    </recommendedName>
</protein>
<dbReference type="InterPro" id="IPR026960">
    <property type="entry name" value="RVT-Znf"/>
</dbReference>
<evidence type="ECO:0000313" key="3">
    <source>
        <dbReference type="Proteomes" id="UP001497516"/>
    </source>
</evidence>
<evidence type="ECO:0000259" key="1">
    <source>
        <dbReference type="Pfam" id="PF13966"/>
    </source>
</evidence>
<sequence>MAARLGVGAMGVQDRYLGLPSLISRSKSETFRFLEEKLLQKLQGWKQRHLSWAAKETLLKSVAAALPVYVMACFKLPVTLCHRLDKYMARFWWGGSTDRIHWMSWRKLCRSKQEGGLGFRRFEQFNHALLAKIGWRLIQDPDSLLARIYKGKYYPHGTLLEATARSRPSWGWQSVLHGVQLLKAGLRWQVGTGEEVEIMTANWVPGCHPHPPLVLPSAHLWEGATVDGLMEEEPGTWCDECLANCFTPETVRAIKSIVLPRARVRDKLVWHEDRSGRYSVKSGYHLAIRLNGSRWKGKCEPSWMDAALWRKLWSLGIQPKLKFFMWQVMSRILPTTEAFIVREIEVTEQCPVCWHEGEDLEHLFLQCPVARNLWADSGLEGIQVGLPGENMGIFLRRLLEKVTNEEVIMRLVSLLWRMWKSRNWMVFEGCQYTREVLRNQWMVQVEEWQRGTRIAEARSQTQGVRMPVDPERPPLGVSWVCSFDGAVSQASHSAVGIVLKGADGVVVSAVGKGWAGVMDPMLVELLALREAILWCRAMGGAWCLLPGGC</sequence>
<reference evidence="2 3" key="1">
    <citation type="submission" date="2024-04" db="EMBL/GenBank/DDBJ databases">
        <authorList>
            <person name="Fracassetti M."/>
        </authorList>
    </citation>
    <scope>NUCLEOTIDE SEQUENCE [LARGE SCALE GENOMIC DNA]</scope>
</reference>
<dbReference type="AlphaFoldDB" id="A0AAV2GH04"/>
<dbReference type="Proteomes" id="UP001497516">
    <property type="component" value="Chromosome 8"/>
</dbReference>
<evidence type="ECO:0000313" key="2">
    <source>
        <dbReference type="EMBL" id="CAL1409682.1"/>
    </source>
</evidence>
<dbReference type="PANTHER" id="PTHR33116:SF86">
    <property type="entry name" value="REVERSE TRANSCRIPTASE DOMAIN-CONTAINING PROTEIN"/>
    <property type="match status" value="1"/>
</dbReference>
<gene>
    <name evidence="2" type="ORF">LTRI10_LOCUS49163</name>
</gene>
<dbReference type="PANTHER" id="PTHR33116">
    <property type="entry name" value="REVERSE TRANSCRIPTASE ZINC-BINDING DOMAIN-CONTAINING PROTEIN-RELATED-RELATED"/>
    <property type="match status" value="1"/>
</dbReference>
<dbReference type="EMBL" id="OZ034821">
    <property type="protein sequence ID" value="CAL1409682.1"/>
    <property type="molecule type" value="Genomic_DNA"/>
</dbReference>
<accession>A0AAV2GH04</accession>